<evidence type="ECO:0000256" key="4">
    <source>
        <dbReference type="ARBA" id="ARBA00023163"/>
    </source>
</evidence>
<dbReference type="PANTHER" id="PTHR43133:SF46">
    <property type="entry name" value="RNA POLYMERASE SIGMA-70 FACTOR ECF SUBFAMILY"/>
    <property type="match status" value="1"/>
</dbReference>
<dbReference type="GO" id="GO:0003677">
    <property type="term" value="F:DNA binding"/>
    <property type="evidence" value="ECO:0007669"/>
    <property type="project" value="InterPro"/>
</dbReference>
<dbReference type="EMBL" id="CAIJDP010000082">
    <property type="protein sequence ID" value="CAD0007243.1"/>
    <property type="molecule type" value="Genomic_DNA"/>
</dbReference>
<dbReference type="SUPFAM" id="SSF88659">
    <property type="entry name" value="Sigma3 and sigma4 domains of RNA polymerase sigma factors"/>
    <property type="match status" value="1"/>
</dbReference>
<dbReference type="InterPro" id="IPR013324">
    <property type="entry name" value="RNA_pol_sigma_r3/r4-like"/>
</dbReference>
<feature type="domain" description="RNA polymerase sigma factor 70 region 4 type 2" evidence="6">
    <location>
        <begin position="120"/>
        <end position="171"/>
    </location>
</feature>
<protein>
    <submittedName>
        <fullName evidence="7">RNA polymerase sigma-70 factor</fullName>
    </submittedName>
</protein>
<evidence type="ECO:0000256" key="3">
    <source>
        <dbReference type="ARBA" id="ARBA00023082"/>
    </source>
</evidence>
<dbReference type="RefSeq" id="WP_180909956.1">
    <property type="nucleotide sequence ID" value="NZ_CAIJDP010000082.1"/>
</dbReference>
<keyword evidence="4" id="KW-0804">Transcription</keyword>
<dbReference type="GO" id="GO:0006352">
    <property type="term" value="P:DNA-templated transcription initiation"/>
    <property type="evidence" value="ECO:0007669"/>
    <property type="project" value="InterPro"/>
</dbReference>
<comment type="caution">
    <text evidence="7">The sequence shown here is derived from an EMBL/GenBank/DDBJ whole genome shotgun (WGS) entry which is preliminary data.</text>
</comment>
<dbReference type="Pfam" id="PF04542">
    <property type="entry name" value="Sigma70_r2"/>
    <property type="match status" value="1"/>
</dbReference>
<dbReference type="AlphaFoldDB" id="A0A6V6Z630"/>
<reference evidence="7 8" key="1">
    <citation type="submission" date="2020-06" db="EMBL/GenBank/DDBJ databases">
        <authorList>
            <person name="Criscuolo A."/>
        </authorList>
    </citation>
    <scope>NUCLEOTIDE SEQUENCE [LARGE SCALE GENOMIC DNA]</scope>
    <source>
        <strain evidence="8">CIP 111411</strain>
    </source>
</reference>
<evidence type="ECO:0000313" key="8">
    <source>
        <dbReference type="Proteomes" id="UP000530060"/>
    </source>
</evidence>
<evidence type="ECO:0000313" key="7">
    <source>
        <dbReference type="EMBL" id="CAD0007243.1"/>
    </source>
</evidence>
<feature type="domain" description="RNA polymerase sigma-70 region 2" evidence="5">
    <location>
        <begin position="22"/>
        <end position="85"/>
    </location>
</feature>
<dbReference type="InterPro" id="IPR013249">
    <property type="entry name" value="RNA_pol_sigma70_r4_t2"/>
</dbReference>
<dbReference type="InterPro" id="IPR039425">
    <property type="entry name" value="RNA_pol_sigma-70-like"/>
</dbReference>
<dbReference type="NCBIfam" id="TIGR02937">
    <property type="entry name" value="sigma70-ECF"/>
    <property type="match status" value="1"/>
</dbReference>
<dbReference type="Pfam" id="PF08281">
    <property type="entry name" value="Sigma70_r4_2"/>
    <property type="match status" value="1"/>
</dbReference>
<dbReference type="GO" id="GO:0016987">
    <property type="term" value="F:sigma factor activity"/>
    <property type="evidence" value="ECO:0007669"/>
    <property type="project" value="UniProtKB-KW"/>
</dbReference>
<dbReference type="InterPro" id="IPR036388">
    <property type="entry name" value="WH-like_DNA-bd_sf"/>
</dbReference>
<proteinExistence type="inferred from homology"/>
<keyword evidence="2" id="KW-0805">Transcription regulation</keyword>
<organism evidence="7 8">
    <name type="scientific">Flavobacterium salmonis</name>
    <dbReference type="NCBI Taxonomy" id="2654844"/>
    <lineage>
        <taxon>Bacteria</taxon>
        <taxon>Pseudomonadati</taxon>
        <taxon>Bacteroidota</taxon>
        <taxon>Flavobacteriia</taxon>
        <taxon>Flavobacteriales</taxon>
        <taxon>Flavobacteriaceae</taxon>
        <taxon>Flavobacterium</taxon>
    </lineage>
</organism>
<gene>
    <name evidence="7" type="ORF">FLAT13_03732</name>
</gene>
<comment type="similarity">
    <text evidence="1">Belongs to the sigma-70 factor family. ECF subfamily.</text>
</comment>
<dbReference type="Gene3D" id="1.10.1740.10">
    <property type="match status" value="1"/>
</dbReference>
<dbReference type="Proteomes" id="UP000530060">
    <property type="component" value="Unassembled WGS sequence"/>
</dbReference>
<evidence type="ECO:0000256" key="1">
    <source>
        <dbReference type="ARBA" id="ARBA00010641"/>
    </source>
</evidence>
<dbReference type="InterPro" id="IPR014327">
    <property type="entry name" value="RNA_pol_sigma70_bacteroid"/>
</dbReference>
<keyword evidence="3" id="KW-0731">Sigma factor</keyword>
<dbReference type="InterPro" id="IPR013325">
    <property type="entry name" value="RNA_pol_sigma_r2"/>
</dbReference>
<evidence type="ECO:0000256" key="2">
    <source>
        <dbReference type="ARBA" id="ARBA00023015"/>
    </source>
</evidence>
<name>A0A6V6Z630_9FLAO</name>
<dbReference type="NCBIfam" id="TIGR02985">
    <property type="entry name" value="Sig70_bacteroi1"/>
    <property type="match status" value="1"/>
</dbReference>
<dbReference type="Gene3D" id="1.10.10.10">
    <property type="entry name" value="Winged helix-like DNA-binding domain superfamily/Winged helix DNA-binding domain"/>
    <property type="match status" value="1"/>
</dbReference>
<evidence type="ECO:0000259" key="5">
    <source>
        <dbReference type="Pfam" id="PF04542"/>
    </source>
</evidence>
<dbReference type="CDD" id="cd06171">
    <property type="entry name" value="Sigma70_r4"/>
    <property type="match status" value="1"/>
</dbReference>
<evidence type="ECO:0000259" key="6">
    <source>
        <dbReference type="Pfam" id="PF08281"/>
    </source>
</evidence>
<accession>A0A6V6Z630</accession>
<dbReference type="InterPro" id="IPR014284">
    <property type="entry name" value="RNA_pol_sigma-70_dom"/>
</dbReference>
<sequence length="187" mass="22038">MEIDIVLKELQNQNKSVYKSVFDHFYKRLVIYANNFLFDQQASEDVVQEVFIFLWENAHSIEIKTSLKAYLYAMVRNRCLNYLKSVKITDDLNLIDLNSMLILDDDLDLISEEEKTILYNQILKLIETFPESMQQVFKLKFIENYKYDEIANEMGISVNTVKTQLKRAKIKISELLVVILVLFSMNS</sequence>
<dbReference type="PANTHER" id="PTHR43133">
    <property type="entry name" value="RNA POLYMERASE ECF-TYPE SIGMA FACTO"/>
    <property type="match status" value="1"/>
</dbReference>
<dbReference type="SUPFAM" id="SSF88946">
    <property type="entry name" value="Sigma2 domain of RNA polymerase sigma factors"/>
    <property type="match status" value="1"/>
</dbReference>
<dbReference type="InterPro" id="IPR007627">
    <property type="entry name" value="RNA_pol_sigma70_r2"/>
</dbReference>
<keyword evidence="8" id="KW-1185">Reference proteome</keyword>